<dbReference type="InterPro" id="IPR022409">
    <property type="entry name" value="PKD/Chitinase_dom"/>
</dbReference>
<dbReference type="AlphaFoldDB" id="A0A101GNN9"/>
<dbReference type="InterPro" id="IPR000601">
    <property type="entry name" value="PKD_dom"/>
</dbReference>
<dbReference type="SUPFAM" id="SSF81296">
    <property type="entry name" value="E set domains"/>
    <property type="match status" value="1"/>
</dbReference>
<dbReference type="CDD" id="cd00146">
    <property type="entry name" value="PKD"/>
    <property type="match status" value="1"/>
</dbReference>
<comment type="caution">
    <text evidence="3">The sequence shown here is derived from an EMBL/GenBank/DDBJ whole genome shotgun (WGS) entry which is preliminary data.</text>
</comment>
<dbReference type="InterPro" id="IPR013783">
    <property type="entry name" value="Ig-like_fold"/>
</dbReference>
<dbReference type="SUPFAM" id="SSF63446">
    <property type="entry name" value="Type I dockerin domain"/>
    <property type="match status" value="1"/>
</dbReference>
<dbReference type="PROSITE" id="PS51766">
    <property type="entry name" value="DOCKERIN"/>
    <property type="match status" value="1"/>
</dbReference>
<evidence type="ECO:0000313" key="3">
    <source>
        <dbReference type="EMBL" id="KUK61515.1"/>
    </source>
</evidence>
<feature type="domain" description="Dockerin" evidence="2">
    <location>
        <begin position="1037"/>
        <end position="1108"/>
    </location>
</feature>
<proteinExistence type="predicted"/>
<evidence type="ECO:0000313" key="5">
    <source>
        <dbReference type="Proteomes" id="UP000054323"/>
    </source>
</evidence>
<reference evidence="3" key="1">
    <citation type="journal article" date="2015" name="MBio">
        <title>Genome-resolved metagenomic analysis reveals roles for candidate phyla and other microbial community members in biogeochemical transformations in oil reservoirs.</title>
        <authorList>
            <person name="Hu P."/>
            <person name="Tom L."/>
            <person name="Singh A."/>
            <person name="Thomas B.C."/>
            <person name="Baker B.J."/>
            <person name="Piceno Y.M."/>
            <person name="Andersen G.L."/>
            <person name="Banfield J.F."/>
        </authorList>
    </citation>
    <scope>NUCLEOTIDE SEQUENCE [LARGE SCALE GENOMIC DNA]</scope>
    <source>
        <strain evidence="3">62_101</strain>
        <strain evidence="4">63_41</strain>
    </source>
</reference>
<dbReference type="SUPFAM" id="SSF55486">
    <property type="entry name" value="Metalloproteases ('zincins'), catalytic domain"/>
    <property type="match status" value="1"/>
</dbReference>
<dbReference type="Pfam" id="PF01833">
    <property type="entry name" value="TIG"/>
    <property type="match status" value="1"/>
</dbReference>
<dbReference type="CDD" id="cd00102">
    <property type="entry name" value="IPT"/>
    <property type="match status" value="1"/>
</dbReference>
<dbReference type="CDD" id="cd14256">
    <property type="entry name" value="Dockerin_I"/>
    <property type="match status" value="1"/>
</dbReference>
<accession>A0A101GNN9</accession>
<sequence>MRDTSLHRRVAHFILCLSVLTVTLVSPAAALMVELSPSYLAGHSDAIATGTITSVESRWNDAGTEIETVVSFSVDETLAGILPDDPVLVVPGGSVNGITYWVEDVPVFSPGENVGLFLKQRPDGSYLPVGLSQGVVPLAGESAAKAGAAGLLTPEEFGERVDAAMQGDAGIAWTTATSVPAPVGIAEVSLSAIAPTTASAGTGTEVTITGTGFGTKASRESFGDVAFFFTSSSDTSYWIYGTGYLPVTGWQNTNPNDIVSWTDSQIVCNVPTGVAWRGYAYWGSASSGPVCVLHDDGVTILGPYSLSVPFGWSKKRWQGTAPVVSYYVNPSSVSGALAAAQNAAGTWTSVAGSDFSFLYAGITTSTDVSGNSKNEILWGDIAIDGVLAQASTWSSAGQVAECDIKFNTRYTWSTNPGAGEFDIETVCLHELGHWVQLLDLYGNVQNYPSDTAKVMYGRVGSGLTKRTLTDSDAAGARWIYTGLFPAPAIAGITPNSGYAGSVVQITDLAGTGFQNGAAVKLARSGQPDIVATGVSVVSSSRIACTFDLAGRAAGSWNVVVTNPDGQSATLPQGFTVRSPIALTLTAGEDAIMRGNAFDLTLSGESGRTYFIYLQAAGDTTPAAYPSIAPVQPGISDIGTSGPRSVTNATATSQANVTVGSSGTRTVRFETNTSTRAQDYTIEAIDWADPSRSASVTVCVERGAVTITSAGTGIYYIGDEVFFGGTNTDSATTYLFITGLGLAADGAKLDDTTIPCVSGDTVTFTRAEVNPDATWEYRWNTSSCGLAPESGSHAGYTVYAVAVPAAKNDLADAAYGTTSLVLRGAPDTNNQIAVLPAASTLSIGQTRAYTVALDAAPAELLCYNLTVQLTDPAVGEIVGVQFPAWSIIPANDTVPADAVWCSARDSTGASGTANITLVTVTVRADAPGTTNITVLPGRIEDRHGGRYAPAVTRAQLHVNAPVANFTADVTAGAAPLTVRFTDTTTENPSSWLWDFGDGNTSTERHPVHTYTLPGNHTVALSVDGSLSTATKPGCIKVTPVLFGDANEDGAVNQADTLLVLQEVVGLREKLTPGTDGFRKADVHANGVIEVGDALFIAQYNVGLRDIWFEVL</sequence>
<gene>
    <name evidence="3" type="ORF">XD82_1068</name>
    <name evidence="4" type="ORF">XE10_1407</name>
</gene>
<evidence type="ECO:0008006" key="7">
    <source>
        <dbReference type="Google" id="ProtNLM"/>
    </source>
</evidence>
<dbReference type="PATRIC" id="fig|2198.3.peg.1332"/>
<dbReference type="Proteomes" id="UP000054598">
    <property type="component" value="Unassembled WGS sequence"/>
</dbReference>
<feature type="domain" description="PKD" evidence="1">
    <location>
        <begin position="960"/>
        <end position="1029"/>
    </location>
</feature>
<dbReference type="InterPro" id="IPR014756">
    <property type="entry name" value="Ig_E-set"/>
</dbReference>
<organism evidence="3 5">
    <name type="scientific">Methanoculleus marisnigri</name>
    <dbReference type="NCBI Taxonomy" id="2198"/>
    <lineage>
        <taxon>Archaea</taxon>
        <taxon>Methanobacteriati</taxon>
        <taxon>Methanobacteriota</taxon>
        <taxon>Stenosarchaea group</taxon>
        <taxon>Methanomicrobia</taxon>
        <taxon>Methanomicrobiales</taxon>
        <taxon>Methanomicrobiaceae</taxon>
        <taxon>Methanoculleus</taxon>
    </lineage>
</organism>
<dbReference type="InterPro" id="IPR024079">
    <property type="entry name" value="MetalloPept_cat_dom_sf"/>
</dbReference>
<evidence type="ECO:0000313" key="6">
    <source>
        <dbReference type="Proteomes" id="UP000054598"/>
    </source>
</evidence>
<name>A0A101GNN9_9EURY</name>
<dbReference type="FunFam" id="2.60.40.10:FF:000270">
    <property type="entry name" value="Cell surface protein"/>
    <property type="match status" value="1"/>
</dbReference>
<dbReference type="GO" id="GO:0008237">
    <property type="term" value="F:metallopeptidase activity"/>
    <property type="evidence" value="ECO:0007669"/>
    <property type="project" value="InterPro"/>
</dbReference>
<dbReference type="InterPro" id="IPR035986">
    <property type="entry name" value="PKD_dom_sf"/>
</dbReference>
<evidence type="ECO:0000313" key="4">
    <source>
        <dbReference type="EMBL" id="KUL00451.1"/>
    </source>
</evidence>
<dbReference type="InterPro" id="IPR016134">
    <property type="entry name" value="Dockerin_dom"/>
</dbReference>
<dbReference type="Gene3D" id="3.40.390.10">
    <property type="entry name" value="Collagenase (Catalytic Domain)"/>
    <property type="match status" value="1"/>
</dbReference>
<dbReference type="Gene3D" id="1.10.1330.10">
    <property type="entry name" value="Dockerin domain"/>
    <property type="match status" value="1"/>
</dbReference>
<dbReference type="PROSITE" id="PS50093">
    <property type="entry name" value="PKD"/>
    <property type="match status" value="1"/>
</dbReference>
<dbReference type="Pfam" id="PF18911">
    <property type="entry name" value="PKD_4"/>
    <property type="match status" value="1"/>
</dbReference>
<dbReference type="SMART" id="SM00089">
    <property type="entry name" value="PKD"/>
    <property type="match status" value="1"/>
</dbReference>
<dbReference type="SUPFAM" id="SSF49299">
    <property type="entry name" value="PKD domain"/>
    <property type="match status" value="1"/>
</dbReference>
<dbReference type="EMBL" id="LGHE01000169">
    <property type="protein sequence ID" value="KUL00451.1"/>
    <property type="molecule type" value="Genomic_DNA"/>
</dbReference>
<evidence type="ECO:0000259" key="1">
    <source>
        <dbReference type="PROSITE" id="PS50093"/>
    </source>
</evidence>
<dbReference type="InterPro" id="IPR036439">
    <property type="entry name" value="Dockerin_dom_sf"/>
</dbReference>
<dbReference type="InterPro" id="IPR002909">
    <property type="entry name" value="IPT_dom"/>
</dbReference>
<evidence type="ECO:0000259" key="2">
    <source>
        <dbReference type="PROSITE" id="PS51766"/>
    </source>
</evidence>
<dbReference type="Gene3D" id="2.60.40.10">
    <property type="entry name" value="Immunoglobulins"/>
    <property type="match status" value="3"/>
</dbReference>
<dbReference type="EMBL" id="LGGD01000123">
    <property type="protein sequence ID" value="KUK61515.1"/>
    <property type="molecule type" value="Genomic_DNA"/>
</dbReference>
<dbReference type="Proteomes" id="UP000054323">
    <property type="component" value="Unassembled WGS sequence"/>
</dbReference>
<dbReference type="GO" id="GO:0000272">
    <property type="term" value="P:polysaccharide catabolic process"/>
    <property type="evidence" value="ECO:0007669"/>
    <property type="project" value="InterPro"/>
</dbReference>
<reference evidence="5 6" key="2">
    <citation type="journal article" date="2015" name="MBio">
        <title>Genome-Resolved Metagenomic Analysis Reveals Roles for Candidate Phyla and Other Microbial Community Members in Biogeochemical Transformations in Oil Reservoirs.</title>
        <authorList>
            <person name="Hu P."/>
            <person name="Tom L."/>
            <person name="Singh A."/>
            <person name="Thomas B.C."/>
            <person name="Baker B.J."/>
            <person name="Piceno Y.M."/>
            <person name="Andersen G.L."/>
            <person name="Banfield J.F."/>
        </authorList>
    </citation>
    <scope>NUCLEOTIDE SEQUENCE [LARGE SCALE GENOMIC DNA]</scope>
</reference>
<protein>
    <recommendedName>
        <fullName evidence="7">PKD domain containing protein</fullName>
    </recommendedName>
</protein>